<protein>
    <submittedName>
        <fullName evidence="5">MFS transporter</fullName>
    </submittedName>
</protein>
<feature type="transmembrane region" description="Helical" evidence="4">
    <location>
        <begin position="77"/>
        <end position="95"/>
    </location>
</feature>
<name>A0A3N2QBG7_9BACT</name>
<feature type="transmembrane region" description="Helical" evidence="4">
    <location>
        <begin position="163"/>
        <end position="182"/>
    </location>
</feature>
<evidence type="ECO:0000256" key="1">
    <source>
        <dbReference type="ARBA" id="ARBA00022692"/>
    </source>
</evidence>
<dbReference type="AlphaFoldDB" id="A0A3N2QBG7"/>
<dbReference type="EMBL" id="RARA01000026">
    <property type="protein sequence ID" value="ROT47153.1"/>
    <property type="molecule type" value="Genomic_DNA"/>
</dbReference>
<sequence length="413" mass="46150">MNLYLQKKHIIPIYLCFSGLGSIVQPMLLMGCTIALFDIDKSGVSAAYLEPARLLGISCTGLLGVFFIKFFSSYNTIVKYILLLTLCTLLGFLLYNEVNIRSAAIAIWALSCLFSMIHPISITCINTQIETAEKPFFFSTCQIFSQGLNILAPKLANILLANFGFKSLLLFCILINILRILVWKQLDAIKVATKEERMQKYGMLTGFKEIVQNPGLLWMISFRIISHIGIVAYTISLPIIAAEIANGNSQIHAQLFSHNMSINNLAFIVSGIWGSWQLKRNPKLIIYFFNISPMLIVLAAIIAFYARQPLYLQITALFYGAGLYFFRTATSTIAQALTKKNKLAYAILAGDGTVKFFAYGISYLMPLWVVLPPIWGIAHPFVGCILCSLLSLRIAKPIVKMYLSSLRKENSVK</sequence>
<dbReference type="SUPFAM" id="SSF103473">
    <property type="entry name" value="MFS general substrate transporter"/>
    <property type="match status" value="1"/>
</dbReference>
<feature type="transmembrane region" description="Helical" evidence="4">
    <location>
        <begin position="311"/>
        <end position="330"/>
    </location>
</feature>
<gene>
    <name evidence="5" type="ORF">EDM02_04720</name>
</gene>
<dbReference type="Proteomes" id="UP000270927">
    <property type="component" value="Unassembled WGS sequence"/>
</dbReference>
<feature type="transmembrane region" description="Helical" evidence="4">
    <location>
        <begin position="216"/>
        <end position="241"/>
    </location>
</feature>
<evidence type="ECO:0000313" key="5">
    <source>
        <dbReference type="EMBL" id="ROT47153.1"/>
    </source>
</evidence>
<organism evidence="5 6">
    <name type="scientific">Candidatus Cardinium hertigii</name>
    <dbReference type="NCBI Taxonomy" id="247481"/>
    <lineage>
        <taxon>Bacteria</taxon>
        <taxon>Pseudomonadati</taxon>
        <taxon>Bacteroidota</taxon>
        <taxon>Cytophagia</taxon>
        <taxon>Cytophagales</taxon>
        <taxon>Amoebophilaceae</taxon>
        <taxon>Candidatus Cardinium</taxon>
    </lineage>
</organism>
<comment type="caution">
    <text evidence="5">The sequence shown here is derived from an EMBL/GenBank/DDBJ whole genome shotgun (WGS) entry which is preliminary data.</text>
</comment>
<proteinExistence type="predicted"/>
<dbReference type="InterPro" id="IPR036259">
    <property type="entry name" value="MFS_trans_sf"/>
</dbReference>
<evidence type="ECO:0000256" key="2">
    <source>
        <dbReference type="ARBA" id="ARBA00022989"/>
    </source>
</evidence>
<dbReference type="InterPro" id="IPR011701">
    <property type="entry name" value="MFS"/>
</dbReference>
<evidence type="ECO:0000256" key="3">
    <source>
        <dbReference type="ARBA" id="ARBA00023136"/>
    </source>
</evidence>
<feature type="transmembrane region" description="Helical" evidence="4">
    <location>
        <begin position="342"/>
        <end position="362"/>
    </location>
</feature>
<evidence type="ECO:0000256" key="4">
    <source>
        <dbReference type="SAM" id="Phobius"/>
    </source>
</evidence>
<dbReference type="GO" id="GO:0022857">
    <property type="term" value="F:transmembrane transporter activity"/>
    <property type="evidence" value="ECO:0007669"/>
    <property type="project" value="InterPro"/>
</dbReference>
<keyword evidence="2 4" id="KW-1133">Transmembrane helix</keyword>
<evidence type="ECO:0000313" key="6">
    <source>
        <dbReference type="Proteomes" id="UP000270927"/>
    </source>
</evidence>
<accession>A0A3N2QBG7</accession>
<reference evidence="5 6" key="1">
    <citation type="submission" date="2018-09" db="EMBL/GenBank/DDBJ databases">
        <title>Comparative Genomics of Wolbachia-Cardinium Dual Endosymbiosis in a Plant-Parasitic Nematode.</title>
        <authorList>
            <person name="Brown A.M.V."/>
            <person name="Wasala S.K."/>
            <person name="Howe D.K."/>
            <person name="Peetz A.B."/>
            <person name="Zasada I.A."/>
            <person name="Denver D.R."/>
        </authorList>
    </citation>
    <scope>NUCLEOTIDE SEQUENCE [LARGE SCALE GENOMIC DNA]</scope>
    <source>
        <strain evidence="5 6">Pp_1</strain>
    </source>
</reference>
<dbReference type="Pfam" id="PF07690">
    <property type="entry name" value="MFS_1"/>
    <property type="match status" value="1"/>
</dbReference>
<dbReference type="OrthoDB" id="976027at2"/>
<dbReference type="PROSITE" id="PS51257">
    <property type="entry name" value="PROKAR_LIPOPROTEIN"/>
    <property type="match status" value="1"/>
</dbReference>
<feature type="transmembrane region" description="Helical" evidence="4">
    <location>
        <begin position="285"/>
        <end position="305"/>
    </location>
</feature>
<feature type="transmembrane region" description="Helical" evidence="4">
    <location>
        <begin position="261"/>
        <end position="278"/>
    </location>
</feature>
<keyword evidence="1 4" id="KW-0812">Transmembrane</keyword>
<feature type="transmembrane region" description="Helical" evidence="4">
    <location>
        <begin position="107"/>
        <end position="129"/>
    </location>
</feature>
<feature type="transmembrane region" description="Helical" evidence="4">
    <location>
        <begin position="374"/>
        <end position="395"/>
    </location>
</feature>
<keyword evidence="3 4" id="KW-0472">Membrane</keyword>
<feature type="transmembrane region" description="Helical" evidence="4">
    <location>
        <begin position="12"/>
        <end position="39"/>
    </location>
</feature>
<keyword evidence="6" id="KW-1185">Reference proteome</keyword>